<sequence length="161" mass="18341">MKKGADISSCERYRYSLWRIWDENKPLIGFVGLNPSTADGEFDDKTISRCIKFCEEWGFGGFYMMNLFAYRSTDSGMMMNEENPIGDDNNKFLAELGNKVQRVVVCWGNNGAFRNRSNEVLEILKGNDLYCLAINRSGEPKHPLYVNGSAQLIPYIISVEL</sequence>
<gene>
    <name evidence="1" type="ORF">E6P75_05640</name>
</gene>
<dbReference type="Pfam" id="PF07799">
    <property type="entry name" value="DUF1643"/>
    <property type="match status" value="1"/>
</dbReference>
<organism evidence="1">
    <name type="scientific">Faucicola osloensis</name>
    <name type="common">Moraxella osloensis</name>
    <dbReference type="NCBI Taxonomy" id="34062"/>
    <lineage>
        <taxon>Bacteria</taxon>
        <taxon>Pseudomonadati</taxon>
        <taxon>Pseudomonadota</taxon>
        <taxon>Gammaproteobacteria</taxon>
        <taxon>Moraxellales</taxon>
        <taxon>Moraxellaceae</taxon>
        <taxon>Faucicola</taxon>
    </lineage>
</organism>
<dbReference type="AlphaFoldDB" id="A0AAW6TDJ0"/>
<comment type="caution">
    <text evidence="1">The sequence shown here is derived from an EMBL/GenBank/DDBJ whole genome shotgun (WGS) entry which is preliminary data.</text>
</comment>
<protein>
    <submittedName>
        <fullName evidence="1">DUF1643 domain-containing protein</fullName>
    </submittedName>
</protein>
<dbReference type="EMBL" id="SSCJ01000004">
    <property type="protein sequence ID" value="MDI4509693.1"/>
    <property type="molecule type" value="Genomic_DNA"/>
</dbReference>
<proteinExistence type="predicted"/>
<name>A0AAW6TDJ0_FAUOS</name>
<dbReference type="InterPro" id="IPR012441">
    <property type="entry name" value="DUF1643"/>
</dbReference>
<evidence type="ECO:0000313" key="1">
    <source>
        <dbReference type="EMBL" id="MDI4509693.1"/>
    </source>
</evidence>
<reference evidence="1" key="1">
    <citation type="submission" date="2019-04" db="EMBL/GenBank/DDBJ databases">
        <title>Moraxella osloensis CCUG 73412, isolated from corneal scrapings as causative agent of keratitis.</title>
        <authorList>
            <person name="Connolly G."/>
            <person name="Jaen-Luchoro D."/>
            <person name="Pinyeiro-Iglesias B."/>
            <person name="Curry A."/>
            <person name="Knowles S."/>
            <person name="Moore E.R.B."/>
        </authorList>
    </citation>
    <scope>NUCLEOTIDE SEQUENCE</scope>
    <source>
        <strain evidence="1">CCUG 73412</strain>
    </source>
</reference>
<accession>A0AAW6TDJ0</accession>